<evidence type="ECO:0000313" key="3">
    <source>
        <dbReference type="Proteomes" id="UP000799118"/>
    </source>
</evidence>
<sequence length="549" mass="61625">MSDDFVKCPFCVERLNENLLPVHIKKVHKSGTPLKFIIESVGQELSCESVHDGTAFACPFTRFNKCKFYAGSYKLFEHMQIKHRLVPCYYHDLGFVNYPSDFLERYSADGTTIPIALPAVPARSNLLPAPPQVATNSEPVPNKNFAPNTNTTPNQITINLDAIPVHFDTYVRGRNSAQPVTSSDVVSFMRSLQTAQDSSHQTPAAPRSPPAYKPTPPPAYKLTPSSATAKKPTPAHRYTPYLAPRHTSSPTRAAGPSRSSHRSSSPDSVPIPRARTSPKRTAFQNSSSDPFLAPPSSEVPLSIYDPANADDIEKEYVTAEGRISYRDLRAAGWVRLARISMKKIEEFCFAGVVGPKAVWRRVADGHEDFVGICIYHTALNLNDECDSNTFHCSGPMGSKHTDYYCKFRTTINLPKDTCWSCWSPTDKAAKPFFKHPPTGKDIRCTGREMYEDLYRGLTYIIFRCSALRTAIFNWLETPWLASKFHSTTDWVRWLELPASRLFVNLSNLLTIVWAYLEMYTEGSLPQGELKFDDPENAPPLFSIVQKLRK</sequence>
<feature type="compositionally biased region" description="Low complexity" evidence="1">
    <location>
        <begin position="256"/>
        <end position="268"/>
    </location>
</feature>
<dbReference type="Proteomes" id="UP000799118">
    <property type="component" value="Unassembled WGS sequence"/>
</dbReference>
<feature type="compositionally biased region" description="Pro residues" evidence="1">
    <location>
        <begin position="206"/>
        <end position="219"/>
    </location>
</feature>
<feature type="compositionally biased region" description="Polar residues" evidence="1">
    <location>
        <begin position="192"/>
        <end position="202"/>
    </location>
</feature>
<reference evidence="2" key="1">
    <citation type="journal article" date="2019" name="Environ. Microbiol.">
        <title>Fungal ecological strategies reflected in gene transcription - a case study of two litter decomposers.</title>
        <authorList>
            <person name="Barbi F."/>
            <person name="Kohler A."/>
            <person name="Barry K."/>
            <person name="Baskaran P."/>
            <person name="Daum C."/>
            <person name="Fauchery L."/>
            <person name="Ihrmark K."/>
            <person name="Kuo A."/>
            <person name="LaButti K."/>
            <person name="Lipzen A."/>
            <person name="Morin E."/>
            <person name="Grigoriev I.V."/>
            <person name="Henrissat B."/>
            <person name="Lindahl B."/>
            <person name="Martin F."/>
        </authorList>
    </citation>
    <scope>NUCLEOTIDE SEQUENCE</scope>
    <source>
        <strain evidence="2">JB14</strain>
    </source>
</reference>
<protein>
    <submittedName>
        <fullName evidence="2">Uncharacterized protein</fullName>
    </submittedName>
</protein>
<gene>
    <name evidence="2" type="ORF">BT96DRAFT_1008351</name>
</gene>
<proteinExistence type="predicted"/>
<keyword evidence="3" id="KW-1185">Reference proteome</keyword>
<dbReference type="AlphaFoldDB" id="A0A6A4GF16"/>
<organism evidence="2 3">
    <name type="scientific">Gymnopus androsaceus JB14</name>
    <dbReference type="NCBI Taxonomy" id="1447944"/>
    <lineage>
        <taxon>Eukaryota</taxon>
        <taxon>Fungi</taxon>
        <taxon>Dikarya</taxon>
        <taxon>Basidiomycota</taxon>
        <taxon>Agaricomycotina</taxon>
        <taxon>Agaricomycetes</taxon>
        <taxon>Agaricomycetidae</taxon>
        <taxon>Agaricales</taxon>
        <taxon>Marasmiineae</taxon>
        <taxon>Omphalotaceae</taxon>
        <taxon>Gymnopus</taxon>
    </lineage>
</organism>
<dbReference type="EMBL" id="ML770205">
    <property type="protein sequence ID" value="KAE9384169.1"/>
    <property type="molecule type" value="Genomic_DNA"/>
</dbReference>
<evidence type="ECO:0000313" key="2">
    <source>
        <dbReference type="EMBL" id="KAE9384169.1"/>
    </source>
</evidence>
<accession>A0A6A4GF16</accession>
<evidence type="ECO:0000256" key="1">
    <source>
        <dbReference type="SAM" id="MobiDB-lite"/>
    </source>
</evidence>
<name>A0A6A4GF16_9AGAR</name>
<feature type="region of interest" description="Disordered" evidence="1">
    <location>
        <begin position="133"/>
        <end position="153"/>
    </location>
</feature>
<feature type="region of interest" description="Disordered" evidence="1">
    <location>
        <begin position="192"/>
        <end position="297"/>
    </location>
</feature>
<dbReference type="OrthoDB" id="3066611at2759"/>